<comment type="caution">
    <text evidence="2">The sequence shown here is derived from an EMBL/GenBank/DDBJ whole genome shotgun (WGS) entry which is preliminary data.</text>
</comment>
<dbReference type="InterPro" id="IPR025426">
    <property type="entry name" value="DUF4305"/>
</dbReference>
<proteinExistence type="predicted"/>
<keyword evidence="1" id="KW-1133">Transmembrane helix</keyword>
<name>A0A9D1PNF1_9BACI</name>
<organism evidence="2 3">
    <name type="scientific">Candidatus Pseudogracilibacillus intestinigallinarum</name>
    <dbReference type="NCBI Taxonomy" id="2838742"/>
    <lineage>
        <taxon>Bacteria</taxon>
        <taxon>Bacillati</taxon>
        <taxon>Bacillota</taxon>
        <taxon>Bacilli</taxon>
        <taxon>Bacillales</taxon>
        <taxon>Bacillaceae</taxon>
        <taxon>Pseudogracilibacillus</taxon>
    </lineage>
</organism>
<gene>
    <name evidence="2" type="ORF">H9895_05680</name>
</gene>
<keyword evidence="1" id="KW-0812">Transmembrane</keyword>
<dbReference type="EMBL" id="DXHX01000084">
    <property type="protein sequence ID" value="HIV74558.1"/>
    <property type="molecule type" value="Genomic_DNA"/>
</dbReference>
<reference evidence="2" key="2">
    <citation type="submission" date="2021-04" db="EMBL/GenBank/DDBJ databases">
        <authorList>
            <person name="Gilroy R."/>
        </authorList>
    </citation>
    <scope>NUCLEOTIDE SEQUENCE</scope>
    <source>
        <strain evidence="2">CHK169-2315</strain>
    </source>
</reference>
<protein>
    <submittedName>
        <fullName evidence="2">YdiK family protein</fullName>
    </submittedName>
</protein>
<evidence type="ECO:0000313" key="2">
    <source>
        <dbReference type="EMBL" id="HIV74558.1"/>
    </source>
</evidence>
<evidence type="ECO:0000313" key="3">
    <source>
        <dbReference type="Proteomes" id="UP000823937"/>
    </source>
</evidence>
<feature type="transmembrane region" description="Helical" evidence="1">
    <location>
        <begin position="29"/>
        <end position="49"/>
    </location>
</feature>
<reference evidence="2" key="1">
    <citation type="journal article" date="2021" name="PeerJ">
        <title>Extensive microbial diversity within the chicken gut microbiome revealed by metagenomics and culture.</title>
        <authorList>
            <person name="Gilroy R."/>
            <person name="Ravi A."/>
            <person name="Getino M."/>
            <person name="Pursley I."/>
            <person name="Horton D.L."/>
            <person name="Alikhan N.F."/>
            <person name="Baker D."/>
            <person name="Gharbi K."/>
            <person name="Hall N."/>
            <person name="Watson M."/>
            <person name="Adriaenssens E.M."/>
            <person name="Foster-Nyarko E."/>
            <person name="Jarju S."/>
            <person name="Secka A."/>
            <person name="Antonio M."/>
            <person name="Oren A."/>
            <person name="Chaudhuri R.R."/>
            <person name="La Ragione R."/>
            <person name="Hildebrand F."/>
            <person name="Pallen M.J."/>
        </authorList>
    </citation>
    <scope>NUCLEOTIDE SEQUENCE</scope>
    <source>
        <strain evidence="2">CHK169-2315</strain>
    </source>
</reference>
<dbReference type="Proteomes" id="UP000823937">
    <property type="component" value="Unassembled WGS sequence"/>
</dbReference>
<evidence type="ECO:0000256" key="1">
    <source>
        <dbReference type="SAM" id="Phobius"/>
    </source>
</evidence>
<dbReference type="Pfam" id="PF14146">
    <property type="entry name" value="DUF4305"/>
    <property type="match status" value="1"/>
</dbReference>
<accession>A0A9D1PNF1</accession>
<feature type="transmembrane region" description="Helical" evidence="1">
    <location>
        <begin position="5"/>
        <end position="23"/>
    </location>
</feature>
<sequence length="59" mass="6547">MKMGIFYLVLGALFTYMAVVSITDSIWNITTILLLVVAALDFGVGFRYIKTSIANRKGE</sequence>
<dbReference type="AlphaFoldDB" id="A0A9D1PNF1"/>
<keyword evidence="1" id="KW-0472">Membrane</keyword>